<comment type="caution">
    <text evidence="2">The sequence shown here is derived from an EMBL/GenBank/DDBJ whole genome shotgun (WGS) entry which is preliminary data.</text>
</comment>
<dbReference type="AlphaFoldDB" id="A0A7J6VHZ5"/>
<evidence type="ECO:0000256" key="1">
    <source>
        <dbReference type="SAM" id="Phobius"/>
    </source>
</evidence>
<keyword evidence="1" id="KW-0472">Membrane</keyword>
<evidence type="ECO:0000313" key="3">
    <source>
        <dbReference type="Proteomes" id="UP000554482"/>
    </source>
</evidence>
<dbReference type="PANTHER" id="PTHR36367:SF2">
    <property type="entry name" value="TRANSMEMBRANE PROTEIN"/>
    <property type="match status" value="1"/>
</dbReference>
<gene>
    <name evidence="2" type="ORF">FRX31_026200</name>
</gene>
<feature type="transmembrane region" description="Helical" evidence="1">
    <location>
        <begin position="70"/>
        <end position="89"/>
    </location>
</feature>
<sequence>MVVPGLLNNPTVLPHLNPSRPPLTPLSSFPYHYRYSKIYSLRSRRLVCNGTAKAKNTLQKKEEEEGGNDGLLRLILWATEGIYILWLFLLPYAPGDPVWAISSDTLNSIVVLSLNFFFVLPLMNFGNLIIVGIRSRSKVQTKEIGSINLHHGCCYKCGILDTLHGDSA</sequence>
<dbReference type="Proteomes" id="UP000554482">
    <property type="component" value="Unassembled WGS sequence"/>
</dbReference>
<protein>
    <submittedName>
        <fullName evidence="2">Transmembrane protein</fullName>
    </submittedName>
</protein>
<evidence type="ECO:0000313" key="2">
    <source>
        <dbReference type="EMBL" id="KAF5184208.1"/>
    </source>
</evidence>
<keyword evidence="3" id="KW-1185">Reference proteome</keyword>
<keyword evidence="1 2" id="KW-0812">Transmembrane</keyword>
<feature type="transmembrane region" description="Helical" evidence="1">
    <location>
        <begin position="109"/>
        <end position="133"/>
    </location>
</feature>
<proteinExistence type="predicted"/>
<accession>A0A7J6VHZ5</accession>
<dbReference type="OrthoDB" id="1925356at2759"/>
<name>A0A7J6VHZ5_THATH</name>
<organism evidence="2 3">
    <name type="scientific">Thalictrum thalictroides</name>
    <name type="common">Rue-anemone</name>
    <name type="synonym">Anemone thalictroides</name>
    <dbReference type="NCBI Taxonomy" id="46969"/>
    <lineage>
        <taxon>Eukaryota</taxon>
        <taxon>Viridiplantae</taxon>
        <taxon>Streptophyta</taxon>
        <taxon>Embryophyta</taxon>
        <taxon>Tracheophyta</taxon>
        <taxon>Spermatophyta</taxon>
        <taxon>Magnoliopsida</taxon>
        <taxon>Ranunculales</taxon>
        <taxon>Ranunculaceae</taxon>
        <taxon>Thalictroideae</taxon>
        <taxon>Thalictrum</taxon>
    </lineage>
</organism>
<dbReference type="PANTHER" id="PTHR36367">
    <property type="entry name" value="TRANSMEMBRANE PROTEIN"/>
    <property type="match status" value="1"/>
</dbReference>
<keyword evidence="1" id="KW-1133">Transmembrane helix</keyword>
<reference evidence="2 3" key="1">
    <citation type="submission" date="2020-06" db="EMBL/GenBank/DDBJ databases">
        <title>Transcriptomic and genomic resources for Thalictrum thalictroides and T. hernandezii: Facilitating candidate gene discovery in an emerging model plant lineage.</title>
        <authorList>
            <person name="Arias T."/>
            <person name="Riano-Pachon D.M."/>
            <person name="Di Stilio V.S."/>
        </authorList>
    </citation>
    <scope>NUCLEOTIDE SEQUENCE [LARGE SCALE GENOMIC DNA]</scope>
    <source>
        <strain evidence="3">cv. WT478/WT964</strain>
        <tissue evidence="2">Leaves</tissue>
    </source>
</reference>
<dbReference type="EMBL" id="JABWDY010032412">
    <property type="protein sequence ID" value="KAF5184208.1"/>
    <property type="molecule type" value="Genomic_DNA"/>
</dbReference>